<name>A0A2S5B9B7_9BASI</name>
<feature type="region of interest" description="Disordered" evidence="1">
    <location>
        <begin position="477"/>
        <end position="504"/>
    </location>
</feature>
<dbReference type="PANTHER" id="PTHR33840:SF2">
    <property type="entry name" value="TLE1 PHOSPHOLIPASE DOMAIN-CONTAINING PROTEIN"/>
    <property type="match status" value="1"/>
</dbReference>
<dbReference type="SUPFAM" id="SSF53474">
    <property type="entry name" value="alpha/beta-Hydrolases"/>
    <property type="match status" value="1"/>
</dbReference>
<dbReference type="Proteomes" id="UP000237144">
    <property type="component" value="Unassembled WGS sequence"/>
</dbReference>
<keyword evidence="4" id="KW-1185">Reference proteome</keyword>
<dbReference type="PANTHER" id="PTHR33840">
    <property type="match status" value="1"/>
</dbReference>
<dbReference type="InterPro" id="IPR018712">
    <property type="entry name" value="Tle1-like_cat"/>
</dbReference>
<gene>
    <name evidence="3" type="ORF">BMF94_3684</name>
</gene>
<dbReference type="EMBL" id="PJQD01000038">
    <property type="protein sequence ID" value="POY73349.1"/>
    <property type="molecule type" value="Genomic_DNA"/>
</dbReference>
<evidence type="ECO:0000313" key="4">
    <source>
        <dbReference type="Proteomes" id="UP000237144"/>
    </source>
</evidence>
<reference evidence="3 4" key="1">
    <citation type="journal article" date="2018" name="Front. Microbiol.">
        <title>Prospects for Fungal Bioremediation of Acidic Radioactive Waste Sites: Characterization and Genome Sequence of Rhodotorula taiwanensis MD1149.</title>
        <authorList>
            <person name="Tkavc R."/>
            <person name="Matrosova V.Y."/>
            <person name="Grichenko O.E."/>
            <person name="Gostincar C."/>
            <person name="Volpe R.P."/>
            <person name="Klimenkova P."/>
            <person name="Gaidamakova E.K."/>
            <person name="Zhou C.E."/>
            <person name="Stewart B.J."/>
            <person name="Lyman M.G."/>
            <person name="Malfatti S.A."/>
            <person name="Rubinfeld B."/>
            <person name="Courtot M."/>
            <person name="Singh J."/>
            <person name="Dalgard C.L."/>
            <person name="Hamilton T."/>
            <person name="Frey K.G."/>
            <person name="Gunde-Cimerman N."/>
            <person name="Dugan L."/>
            <person name="Daly M.J."/>
        </authorList>
    </citation>
    <scope>NUCLEOTIDE SEQUENCE [LARGE SCALE GENOMIC DNA]</scope>
    <source>
        <strain evidence="3 4">MD1149</strain>
    </source>
</reference>
<protein>
    <recommendedName>
        <fullName evidence="2">T6SS Phospholipase effector Tle1-like catalytic domain-containing protein</fullName>
    </recommendedName>
</protein>
<organism evidence="3 4">
    <name type="scientific">Rhodotorula taiwanensis</name>
    <dbReference type="NCBI Taxonomy" id="741276"/>
    <lineage>
        <taxon>Eukaryota</taxon>
        <taxon>Fungi</taxon>
        <taxon>Dikarya</taxon>
        <taxon>Basidiomycota</taxon>
        <taxon>Pucciniomycotina</taxon>
        <taxon>Microbotryomycetes</taxon>
        <taxon>Sporidiobolales</taxon>
        <taxon>Sporidiobolaceae</taxon>
        <taxon>Rhodotorula</taxon>
    </lineage>
</organism>
<dbReference type="AlphaFoldDB" id="A0A2S5B9B7"/>
<comment type="caution">
    <text evidence="3">The sequence shown here is derived from an EMBL/GenBank/DDBJ whole genome shotgun (WGS) entry which is preliminary data.</text>
</comment>
<dbReference type="STRING" id="741276.A0A2S5B9B7"/>
<proteinExistence type="predicted"/>
<evidence type="ECO:0000313" key="3">
    <source>
        <dbReference type="EMBL" id="POY73349.1"/>
    </source>
</evidence>
<evidence type="ECO:0000256" key="1">
    <source>
        <dbReference type="SAM" id="MobiDB-lite"/>
    </source>
</evidence>
<evidence type="ECO:0000259" key="2">
    <source>
        <dbReference type="Pfam" id="PF09994"/>
    </source>
</evidence>
<dbReference type="InterPro" id="IPR029058">
    <property type="entry name" value="AB_hydrolase_fold"/>
</dbReference>
<accession>A0A2S5B9B7</accession>
<dbReference type="Pfam" id="PF09994">
    <property type="entry name" value="T6SS_Tle1-like_cat"/>
    <property type="match status" value="1"/>
</dbReference>
<feature type="compositionally biased region" description="Basic and acidic residues" evidence="1">
    <location>
        <begin position="481"/>
        <end position="496"/>
    </location>
</feature>
<sequence length="519" mass="58039">MSEEPSSSRVPPHPQLPPRNLCLFFDGTGTAAFFDRVTNVATLFSLASDCDDTQRVYYQAGIGTPIAHSGGWQLWPRQAISWLSGEIDQAVAFSLSAHVQRGYAFLMNNWRPGDRIFLFGFSRGAFTARALAGMLYKVGLLPKGNEETIQLAYSLYKRKSMRVPSGLAPEPAALAFKRKFCREVDVHFLGVWDTVRSVGAVIPRTLPFAGGATVIHHFRHAIALDERRAFCKYQPWLGREADARNVGYSVKEVWFAGSHSEVGGGAFPYDGDQHALLAHIPLRWMAREAVEQGLVLSPERVKDSPVFRPSKRLRYQPTELLRYDCLASTTSPPGGPVSATRAASYPPSDRQIMERVFEAADQLLWTHESASAPRTDCLSFRLAKTVSEESRPDSKRFRRAKTFSSRLCRRIGAAAWWLPEFLPHLKLVEERDKKGYPKLRLNLGRGRKVPRDATIHRSVLDRINADADVLQMQHAVQQTGVKERSAKEGGVKEGGAKKRGGQYSPRARFAVWPPQLVEV</sequence>
<dbReference type="OrthoDB" id="3162439at2759"/>
<feature type="domain" description="T6SS Phospholipase effector Tle1-like catalytic" evidence="2">
    <location>
        <begin position="19"/>
        <end position="288"/>
    </location>
</feature>